<dbReference type="Gene3D" id="2.40.10.10">
    <property type="entry name" value="Trypsin-like serine proteases"/>
    <property type="match status" value="2"/>
</dbReference>
<evidence type="ECO:0000256" key="4">
    <source>
        <dbReference type="SAM" id="SignalP"/>
    </source>
</evidence>
<evidence type="ECO:0000256" key="1">
    <source>
        <dbReference type="ARBA" id="ARBA00022670"/>
    </source>
</evidence>
<name>A0A6S6SV76_9GAMM</name>
<dbReference type="PANTHER" id="PTHR45980:SF9">
    <property type="entry name" value="PROTEASE DO-LIKE 10, MITOCHONDRIAL-RELATED"/>
    <property type="match status" value="1"/>
</dbReference>
<dbReference type="GO" id="GO:0006508">
    <property type="term" value="P:proteolysis"/>
    <property type="evidence" value="ECO:0007669"/>
    <property type="project" value="UniProtKB-KW"/>
</dbReference>
<proteinExistence type="predicted"/>
<keyword evidence="3" id="KW-0720">Serine protease</keyword>
<feature type="domain" description="PDZ" evidence="5">
    <location>
        <begin position="231"/>
        <end position="333"/>
    </location>
</feature>
<dbReference type="Pfam" id="PF13365">
    <property type="entry name" value="Trypsin_2"/>
    <property type="match status" value="1"/>
</dbReference>
<dbReference type="InterPro" id="IPR001478">
    <property type="entry name" value="PDZ"/>
</dbReference>
<feature type="signal peptide" evidence="4">
    <location>
        <begin position="1"/>
        <end position="26"/>
    </location>
</feature>
<dbReference type="Gene3D" id="3.20.190.20">
    <property type="match status" value="1"/>
</dbReference>
<feature type="domain" description="Protease Do-like PDZ" evidence="6">
    <location>
        <begin position="343"/>
        <end position="484"/>
    </location>
</feature>
<dbReference type="InterPro" id="IPR036034">
    <property type="entry name" value="PDZ_sf"/>
</dbReference>
<evidence type="ECO:0000259" key="6">
    <source>
        <dbReference type="Pfam" id="PF17815"/>
    </source>
</evidence>
<dbReference type="Gene3D" id="2.30.42.10">
    <property type="match status" value="1"/>
</dbReference>
<dbReference type="Pfam" id="PF17815">
    <property type="entry name" value="PDZ_3"/>
    <property type="match status" value="1"/>
</dbReference>
<evidence type="ECO:0000256" key="2">
    <source>
        <dbReference type="ARBA" id="ARBA00022801"/>
    </source>
</evidence>
<dbReference type="SUPFAM" id="SSF50494">
    <property type="entry name" value="Trypsin-like serine proteases"/>
    <property type="match status" value="1"/>
</dbReference>
<dbReference type="AlphaFoldDB" id="A0A6S6SV76"/>
<dbReference type="EMBL" id="CACVAY010000032">
    <property type="protein sequence ID" value="CAA6806908.1"/>
    <property type="molecule type" value="Genomic_DNA"/>
</dbReference>
<keyword evidence="4" id="KW-0732">Signal</keyword>
<dbReference type="InterPro" id="IPR009003">
    <property type="entry name" value="Peptidase_S1_PA"/>
</dbReference>
<dbReference type="InterPro" id="IPR043504">
    <property type="entry name" value="Peptidase_S1_PA_chymotrypsin"/>
</dbReference>
<dbReference type="SUPFAM" id="SSF50156">
    <property type="entry name" value="PDZ domain-like"/>
    <property type="match status" value="1"/>
</dbReference>
<accession>A0A6S6SV76</accession>
<protein>
    <submittedName>
        <fullName evidence="7">Serine protease</fullName>
    </submittedName>
</protein>
<dbReference type="PRINTS" id="PR00834">
    <property type="entry name" value="PROTEASES2C"/>
</dbReference>
<dbReference type="InterPro" id="IPR046449">
    <property type="entry name" value="DEGP_PDZ_sf"/>
</dbReference>
<reference evidence="7" key="1">
    <citation type="submission" date="2020-01" db="EMBL/GenBank/DDBJ databases">
        <authorList>
            <person name="Meier V. D."/>
            <person name="Meier V D."/>
        </authorList>
    </citation>
    <scope>NUCLEOTIDE SEQUENCE</scope>
    <source>
        <strain evidence="7">HLG_WM_MAG_07</strain>
    </source>
</reference>
<evidence type="ECO:0000313" key="7">
    <source>
        <dbReference type="EMBL" id="CAA6806908.1"/>
    </source>
</evidence>
<keyword evidence="2" id="KW-0378">Hydrolase</keyword>
<dbReference type="Pfam" id="PF13180">
    <property type="entry name" value="PDZ_2"/>
    <property type="match status" value="1"/>
</dbReference>
<dbReference type="GO" id="GO:0004252">
    <property type="term" value="F:serine-type endopeptidase activity"/>
    <property type="evidence" value="ECO:0007669"/>
    <property type="project" value="InterPro"/>
</dbReference>
<dbReference type="InterPro" id="IPR041517">
    <property type="entry name" value="DEGP_PDZ"/>
</dbReference>
<keyword evidence="1 7" id="KW-0645">Protease</keyword>
<dbReference type="PANTHER" id="PTHR45980">
    <property type="match status" value="1"/>
</dbReference>
<feature type="chain" id="PRO_5027620295" evidence="4">
    <location>
        <begin position="27"/>
        <end position="543"/>
    </location>
</feature>
<evidence type="ECO:0000259" key="5">
    <source>
        <dbReference type="Pfam" id="PF13180"/>
    </source>
</evidence>
<sequence length="543" mass="60423">MTKFSLSLLCAILLYTGPLSNIFANAIDIKGSIVKIYTVANQPNYQEPWNTSSSQFSGSGSIIEGNKVLTNAHVIANSTFLEVKRYGQTKRYGAEVEAVSHDADLAILTLEDEAFFDGATPLTLGDLPTTQEEVIVYGFPTGGDTLSVTKGVVSRIEHQSYAHSSEYMLSVQIDAAINPGNSGGPVIHNGKISGVVMQGLRGADNIGYMVPTTTVKHFFKDMEDGKYDGFPDIGIIVQDMENPSSRKKFKLTEDQTGVLAYKILFNSPAIDAIKPGDIITAIDGHKIANDGTVEFRPKEYTSFGYYIDNHQIGDTLNIDLIRNSKPLNVDFKLTTTSKDFWLVQREQYDKFPRYFIYGGFVFTPVTKNYVNSGMSFFSSSSDLSKLLDEYPSKEKKEAVVLAQVLASKNNKGYHNLYDWLVEKVNGKTFNNFDEFHAIFKNADKEFITLENNDGYKVIIDRQVAIDENASILERYHIESAQSHDLQPKAEEKESNIAVKTKPVIDESLQNRPSALPTKKVQDKIEAGINLHPTQEKLGMLNHL</sequence>
<organism evidence="7">
    <name type="scientific">uncultured Thiotrichaceae bacterium</name>
    <dbReference type="NCBI Taxonomy" id="298394"/>
    <lineage>
        <taxon>Bacteria</taxon>
        <taxon>Pseudomonadati</taxon>
        <taxon>Pseudomonadota</taxon>
        <taxon>Gammaproteobacteria</taxon>
        <taxon>Thiotrichales</taxon>
        <taxon>Thiotrichaceae</taxon>
        <taxon>environmental samples</taxon>
    </lineage>
</organism>
<dbReference type="InterPro" id="IPR001940">
    <property type="entry name" value="Peptidase_S1C"/>
</dbReference>
<evidence type="ECO:0000256" key="3">
    <source>
        <dbReference type="ARBA" id="ARBA00022825"/>
    </source>
</evidence>
<gene>
    <name evidence="7" type="ORF">HELGO_WM12249</name>
</gene>